<dbReference type="RefSeq" id="WP_015191587.1">
    <property type="nucleotide sequence ID" value="NC_019748.1"/>
</dbReference>
<dbReference type="KEGG" id="scs:Sta7437_0301"/>
<keyword evidence="1" id="KW-0472">Membrane</keyword>
<evidence type="ECO:0000313" key="3">
    <source>
        <dbReference type="Proteomes" id="UP000010473"/>
    </source>
</evidence>
<evidence type="ECO:0000313" key="2">
    <source>
        <dbReference type="EMBL" id="AFZ33914.1"/>
    </source>
</evidence>
<dbReference type="OrthoDB" id="422905at2"/>
<name>K9XP98_STAC7</name>
<reference evidence="3" key="1">
    <citation type="journal article" date="2013" name="Proc. Natl. Acad. Sci. U.S.A.">
        <title>Improving the coverage of the cyanobacterial phylum using diversity-driven genome sequencing.</title>
        <authorList>
            <person name="Shih P.M."/>
            <person name="Wu D."/>
            <person name="Latifi A."/>
            <person name="Axen S.D."/>
            <person name="Fewer D.P."/>
            <person name="Talla E."/>
            <person name="Calteau A."/>
            <person name="Cai F."/>
            <person name="Tandeau de Marsac N."/>
            <person name="Rippka R."/>
            <person name="Herdman M."/>
            <person name="Sivonen K."/>
            <person name="Coursin T."/>
            <person name="Laurent T."/>
            <person name="Goodwin L."/>
            <person name="Nolan M."/>
            <person name="Davenport K.W."/>
            <person name="Han C.S."/>
            <person name="Rubin E.M."/>
            <person name="Eisen J.A."/>
            <person name="Woyke T."/>
            <person name="Gugger M."/>
            <person name="Kerfeld C.A."/>
        </authorList>
    </citation>
    <scope>NUCLEOTIDE SEQUENCE [LARGE SCALE GENOMIC DNA]</scope>
    <source>
        <strain evidence="3">ATCC 29371 / PCC 7437</strain>
    </source>
</reference>
<keyword evidence="3" id="KW-1185">Reference proteome</keyword>
<dbReference type="eggNOG" id="ENOG502ZARE">
    <property type="taxonomic scope" value="Bacteria"/>
</dbReference>
<evidence type="ECO:0000256" key="1">
    <source>
        <dbReference type="SAM" id="Phobius"/>
    </source>
</evidence>
<gene>
    <name evidence="2" type="ordered locus">Sta7437_0301</name>
</gene>
<feature type="transmembrane region" description="Helical" evidence="1">
    <location>
        <begin position="75"/>
        <end position="97"/>
    </location>
</feature>
<feature type="transmembrane region" description="Helical" evidence="1">
    <location>
        <begin position="156"/>
        <end position="173"/>
    </location>
</feature>
<feature type="transmembrane region" description="Helical" evidence="1">
    <location>
        <begin position="131"/>
        <end position="149"/>
    </location>
</feature>
<dbReference type="HOGENOM" id="CLU_1203728_0_0_3"/>
<accession>K9XP98</accession>
<feature type="transmembrane region" description="Helical" evidence="1">
    <location>
        <begin position="104"/>
        <end position="125"/>
    </location>
</feature>
<sequence length="230" mass="26981">MNFFRFSEPILRRKQHALDFQDRQGLWHFKLNIKDKTLFSNIYTRIDQVFVMWGLISAIIFITAQFAPIDWITQAIFWSILTIVGTVAMIPLTHFWVKVERLKWVLYSWVFLMLGGVVITDLGILLGWGQVLMHLCHLWLSLSAIGYFCTGWGLRSRAFIVAGLWHILGIVILPYCLGWQFLATGLIMTANLLVFAETQWDMRLPIDNYAFLTEEQKEFNRQQYRLRQAS</sequence>
<feature type="transmembrane region" description="Helical" evidence="1">
    <location>
        <begin position="49"/>
        <end position="69"/>
    </location>
</feature>
<dbReference type="EMBL" id="CP003653">
    <property type="protein sequence ID" value="AFZ33914.1"/>
    <property type="molecule type" value="Genomic_DNA"/>
</dbReference>
<keyword evidence="1" id="KW-1133">Transmembrane helix</keyword>
<protein>
    <submittedName>
        <fullName evidence="2">Uncharacterized protein</fullName>
    </submittedName>
</protein>
<dbReference type="Proteomes" id="UP000010473">
    <property type="component" value="Chromosome"/>
</dbReference>
<dbReference type="AlphaFoldDB" id="K9XP98"/>
<proteinExistence type="predicted"/>
<organism evidence="2 3">
    <name type="scientific">Stanieria cyanosphaera (strain ATCC 29371 / PCC 7437)</name>
    <dbReference type="NCBI Taxonomy" id="111780"/>
    <lineage>
        <taxon>Bacteria</taxon>
        <taxon>Bacillati</taxon>
        <taxon>Cyanobacteriota</taxon>
        <taxon>Cyanophyceae</taxon>
        <taxon>Pleurocapsales</taxon>
        <taxon>Dermocarpellaceae</taxon>
        <taxon>Stanieria</taxon>
    </lineage>
</organism>
<keyword evidence="1" id="KW-0812">Transmembrane</keyword>